<evidence type="ECO:0000256" key="3">
    <source>
        <dbReference type="ARBA" id="ARBA00022571"/>
    </source>
</evidence>
<dbReference type="InterPro" id="IPR041734">
    <property type="entry name" value="NAGK-fArgBP"/>
</dbReference>
<name>A0A9P9GAC0_FUSSL</name>
<dbReference type="InterPro" id="IPR001048">
    <property type="entry name" value="Asp/Glu/Uridylate_kinase"/>
</dbReference>
<keyword evidence="8" id="KW-0067">ATP-binding</keyword>
<feature type="domain" description="N-acetyltransferase" evidence="10">
    <location>
        <begin position="395"/>
        <end position="548"/>
    </location>
</feature>
<keyword evidence="3" id="KW-0055">Arginine biosynthesis</keyword>
<dbReference type="FunFam" id="3.40.630.30:FF:000029">
    <property type="entry name" value="Bifunctional acetylglutamate kinase/N-acetyl-gamma-glutamyl-phosphate reductase"/>
    <property type="match status" value="1"/>
</dbReference>
<proteinExistence type="predicted"/>
<keyword evidence="12" id="KW-1185">Reference proteome</keyword>
<dbReference type="PANTHER" id="PTHR23342:SF0">
    <property type="entry name" value="N-ACETYLGLUTAMATE SYNTHASE, MITOCHONDRIAL"/>
    <property type="match status" value="1"/>
</dbReference>
<evidence type="ECO:0000256" key="1">
    <source>
        <dbReference type="ARBA" id="ARBA00004828"/>
    </source>
</evidence>
<evidence type="ECO:0000313" key="11">
    <source>
        <dbReference type="EMBL" id="KAH7234067.1"/>
    </source>
</evidence>
<dbReference type="EMBL" id="JAGTJS010000027">
    <property type="protein sequence ID" value="KAH7234067.1"/>
    <property type="molecule type" value="Genomic_DNA"/>
</dbReference>
<dbReference type="FunFam" id="3.40.1160.10:FF:000046">
    <property type="entry name" value="N-acetylglutamate kinase / N-acetylglutamate synthase"/>
    <property type="match status" value="1"/>
</dbReference>
<evidence type="ECO:0000259" key="10">
    <source>
        <dbReference type="PROSITE" id="PS51731"/>
    </source>
</evidence>
<evidence type="ECO:0000313" key="12">
    <source>
        <dbReference type="Proteomes" id="UP000736672"/>
    </source>
</evidence>
<dbReference type="Pfam" id="PF04768">
    <property type="entry name" value="NAT"/>
    <property type="match status" value="1"/>
</dbReference>
<keyword evidence="4" id="KW-0028">Amino-acid biosynthesis</keyword>
<keyword evidence="5" id="KW-0808">Transferase</keyword>
<dbReference type="OrthoDB" id="438291at2759"/>
<dbReference type="CDD" id="cd04263">
    <property type="entry name" value="DUF619-NAGK-FABP"/>
    <property type="match status" value="1"/>
</dbReference>
<sequence length="564" mass="61745">MHWKAHTRVDEMLGSVGVAFPIRPSLFKAGDARQSVSRTLSRVSAPALTSIRCLNTALPTTHALAAARQSASRTLSRVSAPALTSIRCLSSALPTTHALAAASSPTSNRIREIVAQTISNIGSKRETAAYLRVFTVTSQKFAVIKVGGAILRENLDELCGSILLLSELGLYPVVVHGGGPQLNSLLEAEGVVPQFQDGIRVTDAKTLGIARRLFLEENSRFIERLDSLGVATRAIQGAFRATYLDKEKWQYVGKITEVRTQAIEASLSAGYVPILTSMAEGDDGHLLNVNADVAAAELARALKPLKVVYLSEKGGLFNGEDKKISQINLDEEFDYIMAQPWCRYGTRLKIQEIQELLSDLPRSSSVAIIHPSDLEKELFTDSGAGTLIRLGDRIRKATSIHEFDDIKKLKATLIGSSKGLDTGAEVDRFIDTLKEKKFSAYYDDAMQCIAIVVPEGENQAMAILTSLSTAKSGWLSGIIDNIFTAIKKDYPVLAWIVNERDENLTWFFDKSDGSFHDNGRVLFYYGCGMRSEALIPIYEDFLSGGRAMLGDANLETCEEDNDRE</sequence>
<dbReference type="InterPro" id="IPR036393">
    <property type="entry name" value="AceGlu_kinase-like_sf"/>
</dbReference>
<dbReference type="GO" id="GO:0003942">
    <property type="term" value="F:N-acetyl-gamma-glutamyl-phosphate reductase activity"/>
    <property type="evidence" value="ECO:0007669"/>
    <property type="project" value="TreeGrafter"/>
</dbReference>
<evidence type="ECO:0000256" key="7">
    <source>
        <dbReference type="ARBA" id="ARBA00022777"/>
    </source>
</evidence>
<gene>
    <name evidence="11" type="ORF">B0J15DRAFT_539034</name>
</gene>
<evidence type="ECO:0000256" key="8">
    <source>
        <dbReference type="ARBA" id="ARBA00022840"/>
    </source>
</evidence>
<dbReference type="AlphaFoldDB" id="A0A9P9GAC0"/>
<dbReference type="GO" id="GO:0003991">
    <property type="term" value="F:acetylglutamate kinase activity"/>
    <property type="evidence" value="ECO:0007669"/>
    <property type="project" value="UniProtKB-EC"/>
</dbReference>
<evidence type="ECO:0000256" key="9">
    <source>
        <dbReference type="ARBA" id="ARBA00048141"/>
    </source>
</evidence>
<reference evidence="11" key="1">
    <citation type="journal article" date="2021" name="Nat. Commun.">
        <title>Genetic determinants of endophytism in the Arabidopsis root mycobiome.</title>
        <authorList>
            <person name="Mesny F."/>
            <person name="Miyauchi S."/>
            <person name="Thiergart T."/>
            <person name="Pickel B."/>
            <person name="Atanasova L."/>
            <person name="Karlsson M."/>
            <person name="Huettel B."/>
            <person name="Barry K.W."/>
            <person name="Haridas S."/>
            <person name="Chen C."/>
            <person name="Bauer D."/>
            <person name="Andreopoulos W."/>
            <person name="Pangilinan J."/>
            <person name="LaButti K."/>
            <person name="Riley R."/>
            <person name="Lipzen A."/>
            <person name="Clum A."/>
            <person name="Drula E."/>
            <person name="Henrissat B."/>
            <person name="Kohler A."/>
            <person name="Grigoriev I.V."/>
            <person name="Martin F.M."/>
            <person name="Hacquard S."/>
        </authorList>
    </citation>
    <scope>NUCLEOTIDE SEQUENCE</scope>
    <source>
        <strain evidence="11">FSSC 5 MPI-SDFR-AT-0091</strain>
    </source>
</reference>
<dbReference type="InterPro" id="IPR006855">
    <property type="entry name" value="Vertebrate-like_GNAT_dom"/>
</dbReference>
<dbReference type="Gene3D" id="3.40.630.30">
    <property type="match status" value="1"/>
</dbReference>
<dbReference type="Pfam" id="PF00696">
    <property type="entry name" value="AA_kinase"/>
    <property type="match status" value="1"/>
</dbReference>
<protein>
    <recommendedName>
        <fullName evidence="2">acetylglutamate kinase</fullName>
        <ecNumber evidence="2">2.7.2.8</ecNumber>
    </recommendedName>
</protein>
<dbReference type="PANTHER" id="PTHR23342">
    <property type="entry name" value="N-ACETYLGLUTAMATE SYNTHASE"/>
    <property type="match status" value="1"/>
</dbReference>
<dbReference type="GO" id="GO:0005759">
    <property type="term" value="C:mitochondrial matrix"/>
    <property type="evidence" value="ECO:0007669"/>
    <property type="project" value="TreeGrafter"/>
</dbReference>
<dbReference type="EC" id="2.7.2.8" evidence="2"/>
<evidence type="ECO:0000256" key="4">
    <source>
        <dbReference type="ARBA" id="ARBA00022605"/>
    </source>
</evidence>
<evidence type="ECO:0000256" key="5">
    <source>
        <dbReference type="ARBA" id="ARBA00022679"/>
    </source>
</evidence>
<keyword evidence="6" id="KW-0547">Nucleotide-binding</keyword>
<accession>A0A9P9GAC0</accession>
<dbReference type="Proteomes" id="UP000736672">
    <property type="component" value="Unassembled WGS sequence"/>
</dbReference>
<dbReference type="CDD" id="cd04252">
    <property type="entry name" value="AAK_NAGK-fArgBP"/>
    <property type="match status" value="1"/>
</dbReference>
<evidence type="ECO:0000256" key="2">
    <source>
        <dbReference type="ARBA" id="ARBA00013065"/>
    </source>
</evidence>
<comment type="catalytic activity">
    <reaction evidence="9">
        <text>N-acetyl-L-glutamate + ATP = N-acetyl-L-glutamyl 5-phosphate + ADP</text>
        <dbReference type="Rhea" id="RHEA:14629"/>
        <dbReference type="ChEBI" id="CHEBI:30616"/>
        <dbReference type="ChEBI" id="CHEBI:44337"/>
        <dbReference type="ChEBI" id="CHEBI:57936"/>
        <dbReference type="ChEBI" id="CHEBI:456216"/>
        <dbReference type="EC" id="2.7.2.8"/>
    </reaction>
</comment>
<evidence type="ECO:0000256" key="6">
    <source>
        <dbReference type="ARBA" id="ARBA00022741"/>
    </source>
</evidence>
<comment type="pathway">
    <text evidence="1">Amino-acid biosynthesis; L-arginine biosynthesis; N(2)-acetyl-L-ornithine from L-glutamate: step 2/4.</text>
</comment>
<dbReference type="Gene3D" id="3.40.1160.10">
    <property type="entry name" value="Acetylglutamate kinase-like"/>
    <property type="match status" value="1"/>
</dbReference>
<dbReference type="GO" id="GO:0005524">
    <property type="term" value="F:ATP binding"/>
    <property type="evidence" value="ECO:0007669"/>
    <property type="project" value="UniProtKB-KW"/>
</dbReference>
<keyword evidence="7" id="KW-0418">Kinase</keyword>
<dbReference type="InterPro" id="IPR004662">
    <property type="entry name" value="AcgluKinase_fam"/>
</dbReference>
<dbReference type="PROSITE" id="PS51731">
    <property type="entry name" value="GNAT_NAGS"/>
    <property type="match status" value="1"/>
</dbReference>
<comment type="caution">
    <text evidence="11">The sequence shown here is derived from an EMBL/GenBank/DDBJ whole genome shotgun (WGS) entry which is preliminary data.</text>
</comment>
<dbReference type="GO" id="GO:0006526">
    <property type="term" value="P:L-arginine biosynthetic process"/>
    <property type="evidence" value="ECO:0007669"/>
    <property type="project" value="UniProtKB-KW"/>
</dbReference>
<dbReference type="SUPFAM" id="SSF53633">
    <property type="entry name" value="Carbamate kinase-like"/>
    <property type="match status" value="1"/>
</dbReference>
<organism evidence="11 12">
    <name type="scientific">Fusarium solani</name>
    <name type="common">Filamentous fungus</name>
    <dbReference type="NCBI Taxonomy" id="169388"/>
    <lineage>
        <taxon>Eukaryota</taxon>
        <taxon>Fungi</taxon>
        <taxon>Dikarya</taxon>
        <taxon>Ascomycota</taxon>
        <taxon>Pezizomycotina</taxon>
        <taxon>Sordariomycetes</taxon>
        <taxon>Hypocreomycetidae</taxon>
        <taxon>Hypocreales</taxon>
        <taxon>Nectriaceae</taxon>
        <taxon>Fusarium</taxon>
        <taxon>Fusarium solani species complex</taxon>
    </lineage>
</organism>
<dbReference type="NCBIfam" id="TIGR00761">
    <property type="entry name" value="argB"/>
    <property type="match status" value="1"/>
</dbReference>